<evidence type="ECO:0000313" key="3">
    <source>
        <dbReference type="Proteomes" id="UP000193144"/>
    </source>
</evidence>
<sequence>MAGEEGGKAEFVFAAKRRPARARNWVAAEDDACYGIDQPSQYSIRPDPSQGSWPGPRMPAACSQRPGLIGFGSLGFPRSDWQKPKTSMQWAVQGWGGFTCRPSSKFVVYLNALTHFPMARVVIVRLAPAADFADTPFNHETALEEETHLVFFFRSRHELVLVARSTTTVPASSFEPPAPTFNHGF</sequence>
<keyword evidence="3" id="KW-1185">Reference proteome</keyword>
<dbReference type="Proteomes" id="UP000193144">
    <property type="component" value="Unassembled WGS sequence"/>
</dbReference>
<proteinExistence type="predicted"/>
<feature type="region of interest" description="Disordered" evidence="1">
    <location>
        <begin position="38"/>
        <end position="59"/>
    </location>
</feature>
<accession>A0A1Y1ZGE6</accession>
<dbReference type="AlphaFoldDB" id="A0A1Y1ZGE6"/>
<organism evidence="2 3">
    <name type="scientific">Clohesyomyces aquaticus</name>
    <dbReference type="NCBI Taxonomy" id="1231657"/>
    <lineage>
        <taxon>Eukaryota</taxon>
        <taxon>Fungi</taxon>
        <taxon>Dikarya</taxon>
        <taxon>Ascomycota</taxon>
        <taxon>Pezizomycotina</taxon>
        <taxon>Dothideomycetes</taxon>
        <taxon>Pleosporomycetidae</taxon>
        <taxon>Pleosporales</taxon>
        <taxon>Lindgomycetaceae</taxon>
        <taxon>Clohesyomyces</taxon>
    </lineage>
</organism>
<evidence type="ECO:0000256" key="1">
    <source>
        <dbReference type="SAM" id="MobiDB-lite"/>
    </source>
</evidence>
<protein>
    <submittedName>
        <fullName evidence="2">Uncharacterized protein</fullName>
    </submittedName>
</protein>
<name>A0A1Y1ZGE6_9PLEO</name>
<dbReference type="EMBL" id="MCFA01000088">
    <property type="protein sequence ID" value="ORY09330.1"/>
    <property type="molecule type" value="Genomic_DNA"/>
</dbReference>
<gene>
    <name evidence="2" type="ORF">BCR34DRAFT_602973</name>
</gene>
<reference evidence="2 3" key="1">
    <citation type="submission" date="2016-07" db="EMBL/GenBank/DDBJ databases">
        <title>Pervasive Adenine N6-methylation of Active Genes in Fungi.</title>
        <authorList>
            <consortium name="DOE Joint Genome Institute"/>
            <person name="Mondo S.J."/>
            <person name="Dannebaum R.O."/>
            <person name="Kuo R.C."/>
            <person name="Labutti K."/>
            <person name="Haridas S."/>
            <person name="Kuo A."/>
            <person name="Salamov A."/>
            <person name="Ahrendt S.R."/>
            <person name="Lipzen A."/>
            <person name="Sullivan W."/>
            <person name="Andreopoulos W.B."/>
            <person name="Clum A."/>
            <person name="Lindquist E."/>
            <person name="Daum C."/>
            <person name="Ramamoorthy G.K."/>
            <person name="Gryganskyi A."/>
            <person name="Culley D."/>
            <person name="Magnuson J.K."/>
            <person name="James T.Y."/>
            <person name="O'Malley M.A."/>
            <person name="Stajich J.E."/>
            <person name="Spatafora J.W."/>
            <person name="Visel A."/>
            <person name="Grigoriev I.V."/>
        </authorList>
    </citation>
    <scope>NUCLEOTIDE SEQUENCE [LARGE SCALE GENOMIC DNA]</scope>
    <source>
        <strain evidence="2 3">CBS 115471</strain>
    </source>
</reference>
<evidence type="ECO:0000313" key="2">
    <source>
        <dbReference type="EMBL" id="ORY09330.1"/>
    </source>
</evidence>
<comment type="caution">
    <text evidence="2">The sequence shown here is derived from an EMBL/GenBank/DDBJ whole genome shotgun (WGS) entry which is preliminary data.</text>
</comment>